<name>A0A150LG08_9BACI</name>
<protein>
    <submittedName>
        <fullName evidence="2">Uncharacterized protein</fullName>
    </submittedName>
</protein>
<organism evidence="2 3">
    <name type="scientific">Caldibacillus debilis</name>
    <dbReference type="NCBI Taxonomy" id="301148"/>
    <lineage>
        <taxon>Bacteria</taxon>
        <taxon>Bacillati</taxon>
        <taxon>Bacillota</taxon>
        <taxon>Bacilli</taxon>
        <taxon>Bacillales</taxon>
        <taxon>Bacillaceae</taxon>
        <taxon>Caldibacillus</taxon>
    </lineage>
</organism>
<gene>
    <name evidence="2" type="ORF">B4135_3280</name>
</gene>
<proteinExistence type="predicted"/>
<sequence length="113" mass="11673">MTDFRDSAKGSCPATARGGFFCVRLSRFDGFGVACRLENDGCLIGFPPSAAVCRPGREAVKPKSLARLNGLPLSAARYLKHGASPDGPGFSSGPACQGRPGGFRKNGRLSAAA</sequence>
<evidence type="ECO:0000256" key="1">
    <source>
        <dbReference type="SAM" id="MobiDB-lite"/>
    </source>
</evidence>
<feature type="region of interest" description="Disordered" evidence="1">
    <location>
        <begin position="84"/>
        <end position="113"/>
    </location>
</feature>
<accession>A0A150LG08</accession>
<reference evidence="2 3" key="1">
    <citation type="submission" date="2016-01" db="EMBL/GenBank/DDBJ databases">
        <title>Draft Genome Sequences of Seven Thermophilic Sporeformers Isolated from Foods.</title>
        <authorList>
            <person name="Berendsen E.M."/>
            <person name="Wells-Bennik M.H."/>
            <person name="Krawcyk A.O."/>
            <person name="De Jong A."/>
            <person name="Holsappel S."/>
            <person name="Eijlander R.T."/>
            <person name="Kuipers O.P."/>
        </authorList>
    </citation>
    <scope>NUCLEOTIDE SEQUENCE [LARGE SCALE GENOMIC DNA]</scope>
    <source>
        <strain evidence="2 3">B4135</strain>
    </source>
</reference>
<dbReference type="EMBL" id="LQYT01000113">
    <property type="protein sequence ID" value="KYD11165.1"/>
    <property type="molecule type" value="Genomic_DNA"/>
</dbReference>
<dbReference type="AlphaFoldDB" id="A0A150LG08"/>
<dbReference type="STRING" id="301148.B4135_3280"/>
<evidence type="ECO:0000313" key="3">
    <source>
        <dbReference type="Proteomes" id="UP000075683"/>
    </source>
</evidence>
<dbReference type="Proteomes" id="UP000075683">
    <property type="component" value="Unassembled WGS sequence"/>
</dbReference>
<comment type="caution">
    <text evidence="2">The sequence shown here is derived from an EMBL/GenBank/DDBJ whole genome shotgun (WGS) entry which is preliminary data.</text>
</comment>
<evidence type="ECO:0000313" key="2">
    <source>
        <dbReference type="EMBL" id="KYD11165.1"/>
    </source>
</evidence>